<proteinExistence type="predicted"/>
<accession>A0A4U1BS88</accession>
<keyword evidence="3" id="KW-1185">Reference proteome</keyword>
<dbReference type="AlphaFoldDB" id="A0A4U1BS88"/>
<evidence type="ECO:0000313" key="2">
    <source>
        <dbReference type="EMBL" id="TKB58537.1"/>
    </source>
</evidence>
<organism evidence="2 3">
    <name type="scientific">Ferrimonas aestuarii</name>
    <dbReference type="NCBI Taxonomy" id="2569539"/>
    <lineage>
        <taxon>Bacteria</taxon>
        <taxon>Pseudomonadati</taxon>
        <taxon>Pseudomonadota</taxon>
        <taxon>Gammaproteobacteria</taxon>
        <taxon>Alteromonadales</taxon>
        <taxon>Ferrimonadaceae</taxon>
        <taxon>Ferrimonas</taxon>
    </lineage>
</organism>
<sequence length="124" mass="13385">MIELFVFVVTAIAIGLIPVYIAALAIGAAFPGPLVSLLTIALAAALIELSLNHLSSGWSYLIAILLSGIAFQLLFGVKFWRGAILAVVLILCYLYGTAHFLGEHSLGTRFMDSLDHAIEETWPR</sequence>
<comment type="caution">
    <text evidence="2">The sequence shown here is derived from an EMBL/GenBank/DDBJ whole genome shotgun (WGS) entry which is preliminary data.</text>
</comment>
<keyword evidence="1" id="KW-1133">Transmembrane helix</keyword>
<feature type="transmembrane region" description="Helical" evidence="1">
    <location>
        <begin position="34"/>
        <end position="51"/>
    </location>
</feature>
<dbReference type="Proteomes" id="UP000305675">
    <property type="component" value="Unassembled WGS sequence"/>
</dbReference>
<reference evidence="2 3" key="1">
    <citation type="submission" date="2019-04" db="EMBL/GenBank/DDBJ databases">
        <authorList>
            <person name="Hwang J.C."/>
        </authorList>
    </citation>
    <scope>NUCLEOTIDE SEQUENCE [LARGE SCALE GENOMIC DNA]</scope>
    <source>
        <strain evidence="2 3">IMCC35002</strain>
    </source>
</reference>
<protein>
    <submittedName>
        <fullName evidence="2">Uncharacterized protein</fullName>
    </submittedName>
</protein>
<feature type="transmembrane region" description="Helical" evidence="1">
    <location>
        <begin position="57"/>
        <end position="75"/>
    </location>
</feature>
<name>A0A4U1BS88_9GAMM</name>
<evidence type="ECO:0000256" key="1">
    <source>
        <dbReference type="SAM" id="Phobius"/>
    </source>
</evidence>
<dbReference type="EMBL" id="SWCJ01000001">
    <property type="protein sequence ID" value="TKB58537.1"/>
    <property type="molecule type" value="Genomic_DNA"/>
</dbReference>
<keyword evidence="1" id="KW-0812">Transmembrane</keyword>
<keyword evidence="1" id="KW-0472">Membrane</keyword>
<evidence type="ECO:0000313" key="3">
    <source>
        <dbReference type="Proteomes" id="UP000305675"/>
    </source>
</evidence>
<gene>
    <name evidence="2" type="ORF">FCL42_01965</name>
</gene>
<feature type="transmembrane region" description="Helical" evidence="1">
    <location>
        <begin position="6"/>
        <end position="27"/>
    </location>
</feature>
<feature type="transmembrane region" description="Helical" evidence="1">
    <location>
        <begin position="82"/>
        <end position="101"/>
    </location>
</feature>
<dbReference type="RefSeq" id="WP_136861685.1">
    <property type="nucleotide sequence ID" value="NZ_SWCJ01000001.1"/>
</dbReference>
<dbReference type="OrthoDB" id="6400841at2"/>